<keyword evidence="1" id="KW-0472">Membrane</keyword>
<evidence type="ECO:0000313" key="2">
    <source>
        <dbReference type="EMBL" id="KAK4414962.1"/>
    </source>
</evidence>
<gene>
    <name evidence="2" type="ORF">Salat_2603200</name>
</gene>
<organism evidence="2 3">
    <name type="scientific">Sesamum alatum</name>
    <dbReference type="NCBI Taxonomy" id="300844"/>
    <lineage>
        <taxon>Eukaryota</taxon>
        <taxon>Viridiplantae</taxon>
        <taxon>Streptophyta</taxon>
        <taxon>Embryophyta</taxon>
        <taxon>Tracheophyta</taxon>
        <taxon>Spermatophyta</taxon>
        <taxon>Magnoliopsida</taxon>
        <taxon>eudicotyledons</taxon>
        <taxon>Gunneridae</taxon>
        <taxon>Pentapetalae</taxon>
        <taxon>asterids</taxon>
        <taxon>lamiids</taxon>
        <taxon>Lamiales</taxon>
        <taxon>Pedaliaceae</taxon>
        <taxon>Sesamum</taxon>
    </lineage>
</organism>
<feature type="transmembrane region" description="Helical" evidence="1">
    <location>
        <begin position="20"/>
        <end position="39"/>
    </location>
</feature>
<comment type="caution">
    <text evidence="2">The sequence shown here is derived from an EMBL/GenBank/DDBJ whole genome shotgun (WGS) entry which is preliminary data.</text>
</comment>
<evidence type="ECO:0000256" key="1">
    <source>
        <dbReference type="SAM" id="Phobius"/>
    </source>
</evidence>
<dbReference type="EMBL" id="JACGWO010000011">
    <property type="protein sequence ID" value="KAK4414962.1"/>
    <property type="molecule type" value="Genomic_DNA"/>
</dbReference>
<reference evidence="2" key="1">
    <citation type="submission" date="2020-06" db="EMBL/GenBank/DDBJ databases">
        <authorList>
            <person name="Li T."/>
            <person name="Hu X."/>
            <person name="Zhang T."/>
            <person name="Song X."/>
            <person name="Zhang H."/>
            <person name="Dai N."/>
            <person name="Sheng W."/>
            <person name="Hou X."/>
            <person name="Wei L."/>
        </authorList>
    </citation>
    <scope>NUCLEOTIDE SEQUENCE</scope>
    <source>
        <strain evidence="2">3651</strain>
        <tissue evidence="2">Leaf</tissue>
    </source>
</reference>
<protein>
    <submittedName>
        <fullName evidence="2">Uncharacterized protein</fullName>
    </submittedName>
</protein>
<accession>A0AAE2CAF7</accession>
<sequence>MVNDFHIDTGSFLIRQFSKIANSELSAIVLVGFITPIALRAGISMQRFEQAQGRNRVDLATYQAMKMITRMGDQCHLLLPDSLPSLPLPDPAHLTIQIRKISGCKHRPVMPSMTTV</sequence>
<reference evidence="2" key="2">
    <citation type="journal article" date="2024" name="Plant">
        <title>Genomic evolution and insights into agronomic trait innovations of Sesamum species.</title>
        <authorList>
            <person name="Miao H."/>
            <person name="Wang L."/>
            <person name="Qu L."/>
            <person name="Liu H."/>
            <person name="Sun Y."/>
            <person name="Le M."/>
            <person name="Wang Q."/>
            <person name="Wei S."/>
            <person name="Zheng Y."/>
            <person name="Lin W."/>
            <person name="Duan Y."/>
            <person name="Cao H."/>
            <person name="Xiong S."/>
            <person name="Wang X."/>
            <person name="Wei L."/>
            <person name="Li C."/>
            <person name="Ma Q."/>
            <person name="Ju M."/>
            <person name="Zhao R."/>
            <person name="Li G."/>
            <person name="Mu C."/>
            <person name="Tian Q."/>
            <person name="Mei H."/>
            <person name="Zhang T."/>
            <person name="Gao T."/>
            <person name="Zhang H."/>
        </authorList>
    </citation>
    <scope>NUCLEOTIDE SEQUENCE</scope>
    <source>
        <strain evidence="2">3651</strain>
    </source>
</reference>
<proteinExistence type="predicted"/>
<dbReference type="AlphaFoldDB" id="A0AAE2CAF7"/>
<keyword evidence="1" id="KW-0812">Transmembrane</keyword>
<name>A0AAE2CAF7_9LAMI</name>
<dbReference type="Proteomes" id="UP001293254">
    <property type="component" value="Unassembled WGS sequence"/>
</dbReference>
<keyword evidence="3" id="KW-1185">Reference proteome</keyword>
<evidence type="ECO:0000313" key="3">
    <source>
        <dbReference type="Proteomes" id="UP001293254"/>
    </source>
</evidence>
<keyword evidence="1" id="KW-1133">Transmembrane helix</keyword>